<dbReference type="InterPro" id="IPR010998">
    <property type="entry name" value="Integrase_recombinase_N"/>
</dbReference>
<dbReference type="Gene3D" id="1.10.150.130">
    <property type="match status" value="1"/>
</dbReference>
<dbReference type="InterPro" id="IPR052925">
    <property type="entry name" value="Phage_Integrase-like_Recomb"/>
</dbReference>
<dbReference type="Proteomes" id="UP001460270">
    <property type="component" value="Unassembled WGS sequence"/>
</dbReference>
<dbReference type="EMBL" id="JBBPFD010000002">
    <property type="protein sequence ID" value="KAK7938714.1"/>
    <property type="molecule type" value="Genomic_DNA"/>
</dbReference>
<dbReference type="SUPFAM" id="SSF47823">
    <property type="entry name" value="lambda integrase-like, N-terminal domain"/>
    <property type="match status" value="1"/>
</dbReference>
<dbReference type="GO" id="GO:0006310">
    <property type="term" value="P:DNA recombination"/>
    <property type="evidence" value="ECO:0007669"/>
    <property type="project" value="UniProtKB-KW"/>
</dbReference>
<evidence type="ECO:0000313" key="4">
    <source>
        <dbReference type="EMBL" id="KAK7938714.1"/>
    </source>
</evidence>
<name>A0AAW0Q3L8_9GOBI</name>
<accession>A0AAW0Q3L8</accession>
<dbReference type="GO" id="GO:0003677">
    <property type="term" value="F:DNA binding"/>
    <property type="evidence" value="ECO:0007669"/>
    <property type="project" value="UniProtKB-KW"/>
</dbReference>
<evidence type="ECO:0000313" key="5">
    <source>
        <dbReference type="Proteomes" id="UP001460270"/>
    </source>
</evidence>
<sequence>MIGPFKHPPFETFRISPIGVATRKYSAKKHLITDLSSPHKSETPSINSLIPAKDFSMQYVTIDHAISLICLAGRGAWLAKADIVNASPKIFDSLFEGLCWILVNNFKLPYVLHLLGDFLVVTPSSPPHYEVQNLGSALGVPSDAGPTVFGRFPVDSDLAHLASAAQLAILDGFAPRTLSAYLAGWTRFQSFLQTFHLPLTAADISTICSFISYNRTTKRVRTTSILTHLTSINFFYKLATGFPHPARGHANVTTLLKGLRKSEPHPPPKRQPLTTDLLLRCALVLRSGCIAPAFDLSLECMFLLAFFGFLRCSEFAPSSSAFDPTFHPTLSDVVRHSEDLFVFTLRRSKTDQIGASFPIYLFRLNSPLSPNDPRTKYLAARYASNASFSDPLFLTETGQMATRFWFSAHFRNVLRLSGAPGRFSIHSFRNGAATSAARAGIPDRVIQVLGRWASISYRNYIRHNIEDFR</sequence>
<dbReference type="Gene3D" id="1.10.443.10">
    <property type="entry name" value="Intergrase catalytic core"/>
    <property type="match status" value="1"/>
</dbReference>
<proteinExistence type="predicted"/>
<feature type="domain" description="Tyr recombinase" evidence="3">
    <location>
        <begin position="268"/>
        <end position="469"/>
    </location>
</feature>
<dbReference type="InterPro" id="IPR011010">
    <property type="entry name" value="DNA_brk_join_enz"/>
</dbReference>
<dbReference type="PANTHER" id="PTHR34605">
    <property type="entry name" value="PHAGE_INTEGRASE DOMAIN-CONTAINING PROTEIN"/>
    <property type="match status" value="1"/>
</dbReference>
<organism evidence="4 5">
    <name type="scientific">Mugilogobius chulae</name>
    <name type="common">yellowstripe goby</name>
    <dbReference type="NCBI Taxonomy" id="88201"/>
    <lineage>
        <taxon>Eukaryota</taxon>
        <taxon>Metazoa</taxon>
        <taxon>Chordata</taxon>
        <taxon>Craniata</taxon>
        <taxon>Vertebrata</taxon>
        <taxon>Euteleostomi</taxon>
        <taxon>Actinopterygii</taxon>
        <taxon>Neopterygii</taxon>
        <taxon>Teleostei</taxon>
        <taxon>Neoteleostei</taxon>
        <taxon>Acanthomorphata</taxon>
        <taxon>Gobiaria</taxon>
        <taxon>Gobiiformes</taxon>
        <taxon>Gobioidei</taxon>
        <taxon>Gobiidae</taxon>
        <taxon>Gobionellinae</taxon>
        <taxon>Mugilogobius</taxon>
    </lineage>
</organism>
<keyword evidence="2" id="KW-0233">DNA recombination</keyword>
<dbReference type="AlphaFoldDB" id="A0AAW0Q3L8"/>
<dbReference type="Pfam" id="PF00589">
    <property type="entry name" value="Phage_integrase"/>
    <property type="match status" value="1"/>
</dbReference>
<keyword evidence="5" id="KW-1185">Reference proteome</keyword>
<protein>
    <recommendedName>
        <fullName evidence="3">Tyr recombinase domain-containing protein</fullName>
    </recommendedName>
</protein>
<evidence type="ECO:0000256" key="2">
    <source>
        <dbReference type="ARBA" id="ARBA00023172"/>
    </source>
</evidence>
<gene>
    <name evidence="4" type="ORF">WMY93_002040</name>
</gene>
<evidence type="ECO:0000259" key="3">
    <source>
        <dbReference type="PROSITE" id="PS51898"/>
    </source>
</evidence>
<dbReference type="SUPFAM" id="SSF56349">
    <property type="entry name" value="DNA breaking-rejoining enzymes"/>
    <property type="match status" value="1"/>
</dbReference>
<comment type="caution">
    <text evidence="4">The sequence shown here is derived from an EMBL/GenBank/DDBJ whole genome shotgun (WGS) entry which is preliminary data.</text>
</comment>
<keyword evidence="1" id="KW-0238">DNA-binding</keyword>
<dbReference type="InterPro" id="IPR013762">
    <property type="entry name" value="Integrase-like_cat_sf"/>
</dbReference>
<dbReference type="GO" id="GO:0015074">
    <property type="term" value="P:DNA integration"/>
    <property type="evidence" value="ECO:0007669"/>
    <property type="project" value="InterPro"/>
</dbReference>
<dbReference type="PROSITE" id="PS51898">
    <property type="entry name" value="TYR_RECOMBINASE"/>
    <property type="match status" value="1"/>
</dbReference>
<dbReference type="PANTHER" id="PTHR34605:SF3">
    <property type="entry name" value="P CELL-TYPE AGGLUTINATION PROTEIN MAP4-LIKE-RELATED"/>
    <property type="match status" value="1"/>
</dbReference>
<dbReference type="InterPro" id="IPR002104">
    <property type="entry name" value="Integrase_catalytic"/>
</dbReference>
<evidence type="ECO:0000256" key="1">
    <source>
        <dbReference type="ARBA" id="ARBA00023125"/>
    </source>
</evidence>
<reference evidence="5" key="1">
    <citation type="submission" date="2024-04" db="EMBL/GenBank/DDBJ databases">
        <title>Salinicola lusitanus LLJ914,a marine bacterium isolated from the Okinawa Trough.</title>
        <authorList>
            <person name="Li J."/>
        </authorList>
    </citation>
    <scope>NUCLEOTIDE SEQUENCE [LARGE SCALE GENOMIC DNA]</scope>
</reference>